<dbReference type="RefSeq" id="WP_386435254.1">
    <property type="nucleotide sequence ID" value="NZ_JBHSBB010000026.1"/>
</dbReference>
<dbReference type="SUPFAM" id="SSF46894">
    <property type="entry name" value="C-terminal effector domain of the bipartite response regulators"/>
    <property type="match status" value="1"/>
</dbReference>
<protein>
    <recommendedName>
        <fullName evidence="2">HTH luxR-type domain-containing protein</fullName>
    </recommendedName>
</protein>
<name>A0ABV8HTK9_9ACTN</name>
<dbReference type="InterPro" id="IPR000792">
    <property type="entry name" value="Tscrpt_reg_LuxR_C"/>
</dbReference>
<organism evidence="3 4">
    <name type="scientific">Streptomyces polygonati</name>
    <dbReference type="NCBI Taxonomy" id="1617087"/>
    <lineage>
        <taxon>Bacteria</taxon>
        <taxon>Bacillati</taxon>
        <taxon>Actinomycetota</taxon>
        <taxon>Actinomycetes</taxon>
        <taxon>Kitasatosporales</taxon>
        <taxon>Streptomycetaceae</taxon>
        <taxon>Streptomyces</taxon>
    </lineage>
</organism>
<evidence type="ECO:0000256" key="1">
    <source>
        <dbReference type="SAM" id="MobiDB-lite"/>
    </source>
</evidence>
<dbReference type="SMART" id="SM00421">
    <property type="entry name" value="HTH_LUXR"/>
    <property type="match status" value="1"/>
</dbReference>
<gene>
    <name evidence="3" type="ORF">ACFO3J_28520</name>
</gene>
<feature type="compositionally biased region" description="Basic and acidic residues" evidence="1">
    <location>
        <begin position="1"/>
        <end position="14"/>
    </location>
</feature>
<feature type="domain" description="HTH luxR-type" evidence="2">
    <location>
        <begin position="196"/>
        <end position="245"/>
    </location>
</feature>
<proteinExistence type="predicted"/>
<dbReference type="Gene3D" id="1.10.10.10">
    <property type="entry name" value="Winged helix-like DNA-binding domain superfamily/Winged helix DNA-binding domain"/>
    <property type="match status" value="1"/>
</dbReference>
<feature type="region of interest" description="Disordered" evidence="1">
    <location>
        <begin position="1"/>
        <end position="44"/>
    </location>
</feature>
<reference evidence="4" key="1">
    <citation type="journal article" date="2019" name="Int. J. Syst. Evol. Microbiol.">
        <title>The Global Catalogue of Microorganisms (GCM) 10K type strain sequencing project: providing services to taxonomists for standard genome sequencing and annotation.</title>
        <authorList>
            <consortium name="The Broad Institute Genomics Platform"/>
            <consortium name="The Broad Institute Genome Sequencing Center for Infectious Disease"/>
            <person name="Wu L."/>
            <person name="Ma J."/>
        </authorList>
    </citation>
    <scope>NUCLEOTIDE SEQUENCE [LARGE SCALE GENOMIC DNA]</scope>
    <source>
        <strain evidence="4">CGMCC 4.7237</strain>
    </source>
</reference>
<dbReference type="EMBL" id="JBHSBB010000026">
    <property type="protein sequence ID" value="MFC4035385.1"/>
    <property type="molecule type" value="Genomic_DNA"/>
</dbReference>
<dbReference type="Proteomes" id="UP001595765">
    <property type="component" value="Unassembled WGS sequence"/>
</dbReference>
<accession>A0ABV8HTK9</accession>
<evidence type="ECO:0000313" key="4">
    <source>
        <dbReference type="Proteomes" id="UP001595765"/>
    </source>
</evidence>
<comment type="caution">
    <text evidence="3">The sequence shown here is derived from an EMBL/GenBank/DDBJ whole genome shotgun (WGS) entry which is preliminary data.</text>
</comment>
<keyword evidence="4" id="KW-1185">Reference proteome</keyword>
<evidence type="ECO:0000313" key="3">
    <source>
        <dbReference type="EMBL" id="MFC4035385.1"/>
    </source>
</evidence>
<evidence type="ECO:0000259" key="2">
    <source>
        <dbReference type="SMART" id="SM00421"/>
    </source>
</evidence>
<dbReference type="InterPro" id="IPR036388">
    <property type="entry name" value="WH-like_DNA-bd_sf"/>
</dbReference>
<sequence length="265" mass="28612">MRHEHLHVGHRELAEESEPSPSGRRTKSERSTVTADPAAVRLGETDPDSAEAVIASAVKRACLRTVQVQSMYETPFQERGAVLLRRLHLKLLDRGGRVRMIFPCGLLTDASAVAQLVELSRSGAEIRLLPYPLPAAAVVDAELAVMGGAGAGDAELVASRHRDVARALSEMHRAVWDGAVDLATARQTWLYDQDAFHVLRMLCDGYTDEHAARSLGLSLRTYRRRVAALMCRMGANSRFAAGVRAAHLGMVAPGTPPGAVSDPPP</sequence>
<dbReference type="InterPro" id="IPR016032">
    <property type="entry name" value="Sig_transdc_resp-reg_C-effctor"/>
</dbReference>